<keyword evidence="3" id="KW-1185">Reference proteome</keyword>
<protein>
    <submittedName>
        <fullName evidence="2">Uncharacterized protein</fullName>
    </submittedName>
</protein>
<accession>A0AA88VZ44</accession>
<gene>
    <name evidence="2" type="ORF">RJ639_003816</name>
</gene>
<sequence>MVVVPMKISQRLQLILVLQLYEVMVELVVGAGFLQGSGTRPPGGGYYPSAVPPPPGYPSEVPPPPPGPPGYQGYFDDGYAPPPPLPPQHLSYQHYEYQEYYGCSAFLRGWMGF</sequence>
<reference evidence="2" key="1">
    <citation type="submission" date="2022-12" db="EMBL/GenBank/DDBJ databases">
        <title>Draft genome assemblies for two species of Escallonia (Escalloniales).</title>
        <authorList>
            <person name="Chanderbali A."/>
            <person name="Dervinis C."/>
            <person name="Anghel I."/>
            <person name="Soltis D."/>
            <person name="Soltis P."/>
            <person name="Zapata F."/>
        </authorList>
    </citation>
    <scope>NUCLEOTIDE SEQUENCE</scope>
    <source>
        <strain evidence="2">UCBG64.0493</strain>
        <tissue evidence="2">Leaf</tissue>
    </source>
</reference>
<evidence type="ECO:0000313" key="3">
    <source>
        <dbReference type="Proteomes" id="UP001188597"/>
    </source>
</evidence>
<name>A0AA88VZ44_9ASTE</name>
<feature type="compositionally biased region" description="Pro residues" evidence="1">
    <location>
        <begin position="50"/>
        <end position="69"/>
    </location>
</feature>
<comment type="caution">
    <text evidence="2">The sequence shown here is derived from an EMBL/GenBank/DDBJ whole genome shotgun (WGS) entry which is preliminary data.</text>
</comment>
<organism evidence="2 3">
    <name type="scientific">Escallonia herrerae</name>
    <dbReference type="NCBI Taxonomy" id="1293975"/>
    <lineage>
        <taxon>Eukaryota</taxon>
        <taxon>Viridiplantae</taxon>
        <taxon>Streptophyta</taxon>
        <taxon>Embryophyta</taxon>
        <taxon>Tracheophyta</taxon>
        <taxon>Spermatophyta</taxon>
        <taxon>Magnoliopsida</taxon>
        <taxon>eudicotyledons</taxon>
        <taxon>Gunneridae</taxon>
        <taxon>Pentapetalae</taxon>
        <taxon>asterids</taxon>
        <taxon>campanulids</taxon>
        <taxon>Escalloniales</taxon>
        <taxon>Escalloniaceae</taxon>
        <taxon>Escallonia</taxon>
    </lineage>
</organism>
<evidence type="ECO:0000313" key="2">
    <source>
        <dbReference type="EMBL" id="KAK3018146.1"/>
    </source>
</evidence>
<dbReference type="EMBL" id="JAVXUP010000953">
    <property type="protein sequence ID" value="KAK3018146.1"/>
    <property type="molecule type" value="Genomic_DNA"/>
</dbReference>
<proteinExistence type="predicted"/>
<feature type="region of interest" description="Disordered" evidence="1">
    <location>
        <begin position="44"/>
        <end position="87"/>
    </location>
</feature>
<evidence type="ECO:0000256" key="1">
    <source>
        <dbReference type="SAM" id="MobiDB-lite"/>
    </source>
</evidence>
<dbReference type="Proteomes" id="UP001188597">
    <property type="component" value="Unassembled WGS sequence"/>
</dbReference>
<dbReference type="AlphaFoldDB" id="A0AA88VZ44"/>